<protein>
    <recommendedName>
        <fullName evidence="3">DUF2292 domain-containing protein</fullName>
    </recommendedName>
</protein>
<proteinExistence type="predicted"/>
<dbReference type="EMBL" id="CP102451">
    <property type="protein sequence ID" value="UUV97986.1"/>
    <property type="molecule type" value="Genomic_DNA"/>
</dbReference>
<gene>
    <name evidence="1" type="ORF">G314FT_00770</name>
</gene>
<accession>A0ABY5NX21</accession>
<sequence>MTEKMIIPTNNGNKKLVELPNYGEVIVTVRNGKVTNIRTINDNKIC</sequence>
<evidence type="ECO:0008006" key="3">
    <source>
        <dbReference type="Google" id="ProtNLM"/>
    </source>
</evidence>
<evidence type="ECO:0000313" key="2">
    <source>
        <dbReference type="Proteomes" id="UP001058273"/>
    </source>
</evidence>
<dbReference type="Proteomes" id="UP001058273">
    <property type="component" value="Chromosome"/>
</dbReference>
<name>A0ABY5NX21_9ENTE</name>
<evidence type="ECO:0000313" key="1">
    <source>
        <dbReference type="EMBL" id="UUV97986.1"/>
    </source>
</evidence>
<reference evidence="1" key="1">
    <citation type="submission" date="2022-08" db="EMBL/GenBank/DDBJ databases">
        <title>Genome sequence of Vagococcus luciliae DSM 112651.</title>
        <authorList>
            <person name="Juan G."/>
            <person name="Anja P."/>
            <person name="Rolf D."/>
            <person name="Kampfer P."/>
            <person name="Vilcinskas A."/>
        </authorList>
    </citation>
    <scope>NUCLEOTIDE SEQUENCE</scope>
    <source>
        <strain evidence="1">G314FT</strain>
    </source>
</reference>
<keyword evidence="2" id="KW-1185">Reference proteome</keyword>
<organism evidence="1 2">
    <name type="scientific">Vagococcus luciliae</name>
    <dbReference type="NCBI Taxonomy" id="2920380"/>
    <lineage>
        <taxon>Bacteria</taxon>
        <taxon>Bacillati</taxon>
        <taxon>Bacillota</taxon>
        <taxon>Bacilli</taxon>
        <taxon>Lactobacillales</taxon>
        <taxon>Enterococcaceae</taxon>
        <taxon>Vagococcus</taxon>
    </lineage>
</organism>
<reference evidence="1" key="2">
    <citation type="submission" date="2022-08" db="EMBL/GenBank/DDBJ databases">
        <authorList>
            <person name="Poehlein A."/>
            <person name="Guzman J."/>
            <person name="Daniel R."/>
            <person name="Vilcinskas A."/>
        </authorList>
    </citation>
    <scope>NUCLEOTIDE SEQUENCE</scope>
    <source>
        <strain evidence="1">G314FT</strain>
    </source>
</reference>